<dbReference type="AlphaFoldDB" id="A0AAN6I490"/>
<protein>
    <submittedName>
        <fullName evidence="2">Uncharacterized protein</fullName>
    </submittedName>
</protein>
<comment type="caution">
    <text evidence="2">The sequence shown here is derived from an EMBL/GenBank/DDBJ whole genome shotgun (WGS) entry which is preliminary data.</text>
</comment>
<feature type="region of interest" description="Disordered" evidence="1">
    <location>
        <begin position="178"/>
        <end position="199"/>
    </location>
</feature>
<reference evidence="2" key="1">
    <citation type="journal article" date="2021" name="G3 (Bethesda)">
        <title>Genomic diversity, chromosomal rearrangements, and interspecies hybridization in the ogataea polymorpha species complex.</title>
        <authorList>
            <person name="Hanson S.J."/>
            <person name="Cinneide E.O."/>
            <person name="Salzberg L.I."/>
            <person name="Wolfe K.H."/>
            <person name="McGowan J."/>
            <person name="Fitzpatrick D.A."/>
            <person name="Matlin K."/>
        </authorList>
    </citation>
    <scope>NUCLEOTIDE SEQUENCE</scope>
    <source>
        <strain evidence="2">61-244</strain>
    </source>
</reference>
<evidence type="ECO:0000313" key="3">
    <source>
        <dbReference type="Proteomes" id="UP001196530"/>
    </source>
</evidence>
<name>A0AAN6I490_PICAN</name>
<dbReference type="Proteomes" id="UP001196530">
    <property type="component" value="Unassembled WGS sequence"/>
</dbReference>
<evidence type="ECO:0000256" key="1">
    <source>
        <dbReference type="SAM" id="MobiDB-lite"/>
    </source>
</evidence>
<evidence type="ECO:0000313" key="2">
    <source>
        <dbReference type="EMBL" id="KAG7816130.1"/>
    </source>
</evidence>
<dbReference type="EMBL" id="JAHLUX010000012">
    <property type="protein sequence ID" value="KAG7816130.1"/>
    <property type="molecule type" value="Genomic_DNA"/>
</dbReference>
<accession>A0AAN6I490</accession>
<feature type="compositionally biased region" description="Basic and acidic residues" evidence="1">
    <location>
        <begin position="132"/>
        <end position="151"/>
    </location>
</feature>
<dbReference type="GeneID" id="66129147"/>
<gene>
    <name evidence="2" type="ORF">KL928_005096</name>
</gene>
<organism evidence="2 3">
    <name type="scientific">Pichia angusta</name>
    <name type="common">Yeast</name>
    <name type="synonym">Hansenula polymorpha</name>
    <dbReference type="NCBI Taxonomy" id="870730"/>
    <lineage>
        <taxon>Eukaryota</taxon>
        <taxon>Fungi</taxon>
        <taxon>Dikarya</taxon>
        <taxon>Ascomycota</taxon>
        <taxon>Saccharomycotina</taxon>
        <taxon>Pichiomycetes</taxon>
        <taxon>Pichiales</taxon>
        <taxon>Pichiaceae</taxon>
        <taxon>Ogataea</taxon>
    </lineage>
</organism>
<sequence>MSVFFMIIDSQSDLSTIASSASESVPTPTARPSHSPKTFIFQLNAMSTSNGNGRANDIDAVQKLVEGNHQEQFAGVGNEFWVVGEQFCETGSEKSHPAEIKETEETGRKKRHDNGNLVVLGLGADDVGEPCRAADPDRERDLEAERRDGRDDRLRGQFQRVELCRQESDHLERKCLRQDHEHAGKAQREERGPFGGELAESGVIVPALVAVDEADVKA</sequence>
<dbReference type="RefSeq" id="XP_043057683.1">
    <property type="nucleotide sequence ID" value="XM_043205867.1"/>
</dbReference>
<feature type="compositionally biased region" description="Basic and acidic residues" evidence="1">
    <location>
        <begin position="178"/>
        <end position="192"/>
    </location>
</feature>
<feature type="region of interest" description="Disordered" evidence="1">
    <location>
        <begin position="126"/>
        <end position="151"/>
    </location>
</feature>
<proteinExistence type="predicted"/>